<accession>A0A0A6P455</accession>
<comment type="caution">
    <text evidence="1">The sequence shown here is derived from an EMBL/GenBank/DDBJ whole genome shotgun (WGS) entry which is preliminary data.</text>
</comment>
<name>A0A0A6P455_9GAMM</name>
<dbReference type="EMBL" id="JSZA02000376">
    <property type="protein sequence ID" value="KHD05665.1"/>
    <property type="molecule type" value="Genomic_DNA"/>
</dbReference>
<sequence length="329" mass="38919">MPLFHSIFITKFLPDCKIISLDSAFKELTHIIESHSKLFGLDVSALNFECSPNELTEHYIHLMSVKYSWKKSGIIPWQNDRHKIKIYLTKLSKFFAPFNPPWKNTKGDIIIMLRKKPMIYGFFEPPSKRLNQCHDLMISLLEKGIVDLIRIHNQPNSTYINEKTRFTTITQSHWLYINTKILKFKNIRNVLYQVYLSETPSVLYSFAQKIRKVFFTHNLMKYSLEQSKWPCSFEPQCQFFQDSKQIMLEVLNTNKMPNKLWNIFNSKQKTMEYSFEAQAQTMREFVTKCDQILLEAWGNEKFSEMLEPLNVSLDEWLKAGKERKDVAVG</sequence>
<evidence type="ECO:0000313" key="1">
    <source>
        <dbReference type="EMBL" id="KHD05665.1"/>
    </source>
</evidence>
<evidence type="ECO:0000313" key="2">
    <source>
        <dbReference type="Proteomes" id="UP000030428"/>
    </source>
</evidence>
<dbReference type="AlphaFoldDB" id="A0A0A6P455"/>
<gene>
    <name evidence="1" type="ORF">PN36_34065</name>
</gene>
<protein>
    <submittedName>
        <fullName evidence="1">Uncharacterized protein</fullName>
    </submittedName>
</protein>
<keyword evidence="2" id="KW-1185">Reference proteome</keyword>
<reference evidence="1 2" key="1">
    <citation type="journal article" date="2016" name="Front. Microbiol.">
        <title>Single-Cell (Meta-)Genomics of a Dimorphic Candidatus Thiomargarita nelsonii Reveals Genomic Plasticity.</title>
        <authorList>
            <person name="Flood B.E."/>
            <person name="Fliss P."/>
            <person name="Jones D.S."/>
            <person name="Dick G.J."/>
            <person name="Jain S."/>
            <person name="Kaster A.K."/>
            <person name="Winkel M."/>
            <person name="Mussmann M."/>
            <person name="Bailey J."/>
        </authorList>
    </citation>
    <scope>NUCLEOTIDE SEQUENCE [LARGE SCALE GENOMIC DNA]</scope>
    <source>
        <strain evidence="1">Hydrate Ridge</strain>
    </source>
</reference>
<organism evidence="1 2">
    <name type="scientific">Candidatus Thiomargarita nelsonii</name>
    <dbReference type="NCBI Taxonomy" id="1003181"/>
    <lineage>
        <taxon>Bacteria</taxon>
        <taxon>Pseudomonadati</taxon>
        <taxon>Pseudomonadota</taxon>
        <taxon>Gammaproteobacteria</taxon>
        <taxon>Thiotrichales</taxon>
        <taxon>Thiotrichaceae</taxon>
        <taxon>Thiomargarita</taxon>
    </lineage>
</organism>
<proteinExistence type="predicted"/>
<dbReference type="Proteomes" id="UP000030428">
    <property type="component" value="Unassembled WGS sequence"/>
</dbReference>